<dbReference type="Proteomes" id="UP000002280">
    <property type="component" value="Chromosome 3"/>
</dbReference>
<dbReference type="GO" id="GO:0045047">
    <property type="term" value="P:protein targeting to ER"/>
    <property type="evidence" value="ECO:0000318"/>
    <property type="project" value="GO_Central"/>
</dbReference>
<dbReference type="InterPro" id="IPR000058">
    <property type="entry name" value="Znf_AN1"/>
</dbReference>
<evidence type="ECO:0000256" key="3">
    <source>
        <dbReference type="ARBA" id="ARBA00022771"/>
    </source>
</evidence>
<feature type="domain" description="AN1-type" evidence="6">
    <location>
        <begin position="94"/>
        <end position="142"/>
    </location>
</feature>
<feature type="domain" description="AN1-type" evidence="6">
    <location>
        <begin position="4"/>
        <end position="52"/>
    </location>
</feature>
<dbReference type="GO" id="GO:0008270">
    <property type="term" value="F:zinc ion binding"/>
    <property type="evidence" value="ECO:0007669"/>
    <property type="project" value="UniProtKB-KW"/>
</dbReference>
<dbReference type="GO" id="GO:0005783">
    <property type="term" value="C:endoplasmic reticulum"/>
    <property type="evidence" value="ECO:0000318"/>
    <property type="project" value="GO_Central"/>
</dbReference>
<evidence type="ECO:0000256" key="4">
    <source>
        <dbReference type="ARBA" id="ARBA00022833"/>
    </source>
</evidence>
<dbReference type="PANTHER" id="PTHR14677">
    <property type="entry name" value="ARSENITE INDUCUBLE RNA ASSOCIATED PROTEIN AIP-1-RELATED"/>
    <property type="match status" value="1"/>
</dbReference>
<dbReference type="InterPro" id="IPR035896">
    <property type="entry name" value="AN1-like_Znf"/>
</dbReference>
<proteinExistence type="predicted"/>
<dbReference type="GO" id="GO:0043161">
    <property type="term" value="P:proteasome-mediated ubiquitin-dependent protein catabolic process"/>
    <property type="evidence" value="ECO:0000318"/>
    <property type="project" value="GO_Central"/>
</dbReference>
<evidence type="ECO:0000256" key="2">
    <source>
        <dbReference type="ARBA" id="ARBA00022737"/>
    </source>
</evidence>
<keyword evidence="1" id="KW-0479">Metal-binding</keyword>
<accession>F6X8V4</accession>
<dbReference type="GO" id="GO:0005737">
    <property type="term" value="C:cytoplasm"/>
    <property type="evidence" value="ECO:0000318"/>
    <property type="project" value="GO_Central"/>
</dbReference>
<dbReference type="Pfam" id="PF25403">
    <property type="entry name" value="zf-C2H2_ZFAND2"/>
    <property type="match status" value="1"/>
</dbReference>
<dbReference type="InParanoid" id="F6X8V4"/>
<reference evidence="7 8" key="1">
    <citation type="journal article" date="2007" name="Nature">
        <title>Genome of the marsupial Monodelphis domestica reveals innovation in non-coding sequences.</title>
        <authorList>
            <person name="Mikkelsen T.S."/>
            <person name="Wakefield M.J."/>
            <person name="Aken B."/>
            <person name="Amemiya C.T."/>
            <person name="Chang J.L."/>
            <person name="Duke S."/>
            <person name="Garber M."/>
            <person name="Gentles A.J."/>
            <person name="Goodstadt L."/>
            <person name="Heger A."/>
            <person name="Jurka J."/>
            <person name="Kamal M."/>
            <person name="Mauceli E."/>
            <person name="Searle S.M."/>
            <person name="Sharpe T."/>
            <person name="Baker M.L."/>
            <person name="Batzer M.A."/>
            <person name="Benos P.V."/>
            <person name="Belov K."/>
            <person name="Clamp M."/>
            <person name="Cook A."/>
            <person name="Cuff J."/>
            <person name="Das R."/>
            <person name="Davidow L."/>
            <person name="Deakin J.E."/>
            <person name="Fazzari M.J."/>
            <person name="Glass J.L."/>
            <person name="Grabherr M."/>
            <person name="Greally J.M."/>
            <person name="Gu W."/>
            <person name="Hore T.A."/>
            <person name="Huttley G.A."/>
            <person name="Kleber M."/>
            <person name="Jirtle R.L."/>
            <person name="Koina E."/>
            <person name="Lee J.T."/>
            <person name="Mahony S."/>
            <person name="Marra M.A."/>
            <person name="Miller R.D."/>
            <person name="Nicholls R.D."/>
            <person name="Oda M."/>
            <person name="Papenfuss A.T."/>
            <person name="Parra Z.E."/>
            <person name="Pollock D.D."/>
            <person name="Ray D.A."/>
            <person name="Schein J.E."/>
            <person name="Speed T.P."/>
            <person name="Thompson K."/>
            <person name="VandeBerg J.L."/>
            <person name="Wade C.M."/>
            <person name="Walker J.A."/>
            <person name="Waters P.D."/>
            <person name="Webber C."/>
            <person name="Weidman J.R."/>
            <person name="Xie X."/>
            <person name="Zody M.C."/>
            <person name="Baldwin J."/>
            <person name="Abdouelleil A."/>
            <person name="Abdulkadir J."/>
            <person name="Abebe A."/>
            <person name="Abera B."/>
            <person name="Abreu J."/>
            <person name="Acer S.C."/>
            <person name="Aftuck L."/>
            <person name="Alexander A."/>
            <person name="An P."/>
            <person name="Anderson E."/>
            <person name="Anderson S."/>
            <person name="Arachi H."/>
            <person name="Azer M."/>
            <person name="Bachantsang P."/>
            <person name="Barry A."/>
            <person name="Bayul T."/>
            <person name="Berlin A."/>
            <person name="Bessette D."/>
            <person name="Bloom T."/>
            <person name="Bloom T."/>
            <person name="Boguslavskiy L."/>
            <person name="Bonnet C."/>
            <person name="Boukhgalter B."/>
            <person name="Bourzgui I."/>
            <person name="Brown A."/>
            <person name="Cahill P."/>
            <person name="Channer S."/>
            <person name="Cheshatsang Y."/>
            <person name="Chuda L."/>
            <person name="Citroen M."/>
            <person name="Collymore A."/>
            <person name="Cooke P."/>
            <person name="Costello M."/>
            <person name="D'Aco K."/>
            <person name="Daza R."/>
            <person name="De Haan G."/>
            <person name="DeGray S."/>
            <person name="DeMaso C."/>
            <person name="Dhargay N."/>
            <person name="Dooley K."/>
            <person name="Dooley E."/>
            <person name="Doricent M."/>
            <person name="Dorje P."/>
            <person name="Dorjee K."/>
            <person name="Dupes A."/>
            <person name="Elong R."/>
            <person name="Falk J."/>
            <person name="Farina A."/>
            <person name="Faro S."/>
            <person name="Ferguson D."/>
            <person name="Fisher S."/>
            <person name="Foley C.D."/>
            <person name="Franke A."/>
            <person name="Friedrich D."/>
            <person name="Gadbois L."/>
            <person name="Gearin G."/>
            <person name="Gearin C.R."/>
            <person name="Giannoukos G."/>
            <person name="Goode T."/>
            <person name="Graham J."/>
            <person name="Grandbois E."/>
            <person name="Grewal S."/>
            <person name="Gyaltsen K."/>
            <person name="Hafez N."/>
            <person name="Hagos B."/>
            <person name="Hall J."/>
            <person name="Henson C."/>
            <person name="Hollinger A."/>
            <person name="Honan T."/>
            <person name="Huard M.D."/>
            <person name="Hughes L."/>
            <person name="Hurhula B."/>
            <person name="Husby M.E."/>
            <person name="Kamat A."/>
            <person name="Kanga B."/>
            <person name="Kashin S."/>
            <person name="Khazanovich D."/>
            <person name="Kisner P."/>
            <person name="Lance K."/>
            <person name="Lara M."/>
            <person name="Lee W."/>
            <person name="Lennon N."/>
            <person name="Letendre F."/>
            <person name="LeVine R."/>
            <person name="Lipovsky A."/>
            <person name="Liu X."/>
            <person name="Liu J."/>
            <person name="Liu S."/>
            <person name="Lokyitsang T."/>
            <person name="Lokyitsang Y."/>
            <person name="Lubonja R."/>
            <person name="Lui A."/>
            <person name="MacDonald P."/>
            <person name="Magnisalis V."/>
            <person name="Maru K."/>
            <person name="Matthews C."/>
            <person name="McCusker W."/>
            <person name="McDonough S."/>
            <person name="Mehta T."/>
            <person name="Meldrim J."/>
            <person name="Meneus L."/>
            <person name="Mihai O."/>
            <person name="Mihalev A."/>
            <person name="Mihova T."/>
            <person name="Mittelman R."/>
            <person name="Mlenga V."/>
            <person name="Montmayeur A."/>
            <person name="Mulrain L."/>
            <person name="Navidi A."/>
            <person name="Naylor J."/>
            <person name="Negash T."/>
            <person name="Nguyen T."/>
            <person name="Nguyen N."/>
            <person name="Nicol R."/>
            <person name="Norbu C."/>
            <person name="Norbu N."/>
            <person name="Novod N."/>
            <person name="O'Neill B."/>
            <person name="Osman S."/>
            <person name="Markiewicz E."/>
            <person name="Oyono O.L."/>
            <person name="Patti C."/>
            <person name="Phunkhang P."/>
            <person name="Pierre F."/>
            <person name="Priest M."/>
            <person name="Raghuraman S."/>
            <person name="Rege F."/>
            <person name="Reyes R."/>
            <person name="Rise C."/>
            <person name="Rogov P."/>
            <person name="Ross K."/>
            <person name="Ryan E."/>
            <person name="Settipalli S."/>
            <person name="Shea T."/>
            <person name="Sherpa N."/>
            <person name="Shi L."/>
            <person name="Shih D."/>
            <person name="Sparrow T."/>
            <person name="Spaulding J."/>
            <person name="Stalker J."/>
            <person name="Stange-Thomann N."/>
            <person name="Stavropoulos S."/>
            <person name="Stone C."/>
            <person name="Strader C."/>
            <person name="Tesfaye S."/>
            <person name="Thomson T."/>
            <person name="Thoulutsang Y."/>
            <person name="Thoulutsang D."/>
            <person name="Topham K."/>
            <person name="Topping I."/>
            <person name="Tsamla T."/>
            <person name="Vassiliev H."/>
            <person name="Vo A."/>
            <person name="Wangchuk T."/>
            <person name="Wangdi T."/>
            <person name="Weiand M."/>
            <person name="Wilkinson J."/>
            <person name="Wilson A."/>
            <person name="Yadav S."/>
            <person name="Young G."/>
            <person name="Yu Q."/>
            <person name="Zembek L."/>
            <person name="Zhong D."/>
            <person name="Zimmer A."/>
            <person name="Zwirko Z."/>
            <person name="Jaffe D.B."/>
            <person name="Alvarez P."/>
            <person name="Brockman W."/>
            <person name="Butler J."/>
            <person name="Chin C."/>
            <person name="Gnerre S."/>
            <person name="MacCallum I."/>
            <person name="Graves J.A."/>
            <person name="Ponting C.P."/>
            <person name="Breen M."/>
            <person name="Samollow P.B."/>
            <person name="Lander E.S."/>
            <person name="Lindblad-Toh K."/>
        </authorList>
    </citation>
    <scope>NUCLEOTIDE SEQUENCE [LARGE SCALE GENOMIC DNA]</scope>
</reference>
<evidence type="ECO:0000256" key="5">
    <source>
        <dbReference type="PROSITE-ProRule" id="PRU00449"/>
    </source>
</evidence>
<dbReference type="FunFam" id="4.10.1110.10:FF:000004">
    <property type="entry name" value="AN1-type zinc finger protein 2B isoform X1"/>
    <property type="match status" value="1"/>
</dbReference>
<protein>
    <recommendedName>
        <fullName evidence="6">AN1-type domain-containing protein</fullName>
    </recommendedName>
</protein>
<dbReference type="InterPro" id="IPR057357">
    <property type="entry name" value="Znf-C2H2_ZFAND2A/B"/>
</dbReference>
<keyword evidence="4" id="KW-0862">Zinc</keyword>
<dbReference type="OMA" id="YKSHECP"/>
<evidence type="ECO:0000313" key="8">
    <source>
        <dbReference type="Proteomes" id="UP000002280"/>
    </source>
</evidence>
<dbReference type="PANTHER" id="PTHR14677:SF11">
    <property type="entry name" value="AN1-TYPE ZINC FINGER PROTEIN 2A"/>
    <property type="match status" value="1"/>
</dbReference>
<dbReference type="FunCoup" id="F6X8V4">
    <property type="interactions" value="408"/>
</dbReference>
<keyword evidence="3 5" id="KW-0863">Zinc-finger</keyword>
<evidence type="ECO:0000259" key="6">
    <source>
        <dbReference type="PROSITE" id="PS51039"/>
    </source>
</evidence>
<keyword evidence="2" id="KW-0677">Repeat</keyword>
<organism evidence="7 8">
    <name type="scientific">Monodelphis domestica</name>
    <name type="common">Gray short-tailed opossum</name>
    <dbReference type="NCBI Taxonomy" id="13616"/>
    <lineage>
        <taxon>Eukaryota</taxon>
        <taxon>Metazoa</taxon>
        <taxon>Chordata</taxon>
        <taxon>Craniata</taxon>
        <taxon>Vertebrata</taxon>
        <taxon>Euteleostomi</taxon>
        <taxon>Mammalia</taxon>
        <taxon>Metatheria</taxon>
        <taxon>Didelphimorphia</taxon>
        <taxon>Didelphidae</taxon>
        <taxon>Monodelphis</taxon>
    </lineage>
</organism>
<evidence type="ECO:0000256" key="1">
    <source>
        <dbReference type="ARBA" id="ARBA00022723"/>
    </source>
</evidence>
<dbReference type="STRING" id="13616.ENSMODP00000031454"/>
<dbReference type="Pfam" id="PF01428">
    <property type="entry name" value="zf-AN1"/>
    <property type="match status" value="2"/>
</dbReference>
<dbReference type="Ensembl" id="ENSMODT00000033027.2">
    <property type="protein sequence ID" value="ENSMODP00000031454.2"/>
    <property type="gene ID" value="ENSMODG00000023735.2"/>
</dbReference>
<keyword evidence="8" id="KW-1185">Reference proteome</keyword>
<dbReference type="PROSITE" id="PS51039">
    <property type="entry name" value="ZF_AN1"/>
    <property type="match status" value="2"/>
</dbReference>
<name>F6X8V4_MONDO</name>
<dbReference type="Bgee" id="ENSMODG00000023735">
    <property type="expression patterns" value="Expressed in extraembryonic membrane and 6 other cell types or tissues"/>
</dbReference>
<dbReference type="SMART" id="SM00154">
    <property type="entry name" value="ZnF_AN1"/>
    <property type="match status" value="2"/>
</dbReference>
<dbReference type="SUPFAM" id="SSF118310">
    <property type="entry name" value="AN1-like Zinc finger"/>
    <property type="match status" value="2"/>
</dbReference>
<dbReference type="Gene3D" id="4.10.1110.10">
    <property type="entry name" value="AN1-like Zinc finger"/>
    <property type="match status" value="2"/>
</dbReference>
<sequence length="207" mass="23297">MEFPDLEKHCSEESCGQLDYFPLECDGCNKAFCKDHHKSSRHKCSDAYKKDVQVPVCPLCWAPVPVGRGKIADIVVGKHMDGDCKYNPAKEKPKIFIHRCSKEGCEKKEMFKLVCEQCQDNFCIKHRHPLAHNCKHRDHPISKAGCAAIMRASESKPGSQSTEQPSCPLVKCFRDQSWPMIFGIGINGLDEATEQSSNVQVELSWEG</sequence>
<dbReference type="HOGENOM" id="CLU_061621_3_0_1"/>
<dbReference type="GeneTree" id="ENSGT00940000161571"/>
<dbReference type="eggNOG" id="KOG3183">
    <property type="taxonomic scope" value="Eukaryota"/>
</dbReference>
<evidence type="ECO:0000313" key="7">
    <source>
        <dbReference type="Ensembl" id="ENSMODP00000031454.2"/>
    </source>
</evidence>
<reference evidence="7" key="3">
    <citation type="submission" date="2025-09" db="UniProtKB">
        <authorList>
            <consortium name="Ensembl"/>
        </authorList>
    </citation>
    <scope>IDENTIFICATION</scope>
</reference>
<reference evidence="7" key="2">
    <citation type="submission" date="2025-08" db="UniProtKB">
        <authorList>
            <consortium name="Ensembl"/>
        </authorList>
    </citation>
    <scope>IDENTIFICATION</scope>
</reference>
<dbReference type="AlphaFoldDB" id="F6X8V4"/>